<proteinExistence type="predicted"/>
<feature type="compositionally biased region" description="Basic and acidic residues" evidence="1">
    <location>
        <begin position="89"/>
        <end position="103"/>
    </location>
</feature>
<sequence>MVRILAVVLWIAVTIYAIADWARTPDDEVPGRIGRMWWLTIIVITMPFISIGSIVWILLRTITRAESGETTGLSDLTSESNPLRSGWSRRPDRSQSSQRREPLAPDDDPDFLFRLERDIQRRRREQARNEEAHGDHAKPVDSDSSSPDEPGYRVPPAGSTSVSDSDQSDPADSFSEEADATGPDSDTDADPTSPDSSTNADAPGPDSTSNAGPAGRDSFTDEDTSETGDPLDEDPEL</sequence>
<evidence type="ECO:0000256" key="1">
    <source>
        <dbReference type="SAM" id="MobiDB-lite"/>
    </source>
</evidence>
<feature type="transmembrane region" description="Helical" evidence="2">
    <location>
        <begin position="35"/>
        <end position="59"/>
    </location>
</feature>
<dbReference type="Proteomes" id="UP000198976">
    <property type="component" value="Chromosome I"/>
</dbReference>
<name>A0ABY0VA50_9ACTO</name>
<evidence type="ECO:0008006" key="5">
    <source>
        <dbReference type="Google" id="ProtNLM"/>
    </source>
</evidence>
<feature type="compositionally biased region" description="Acidic residues" evidence="1">
    <location>
        <begin position="220"/>
        <end position="237"/>
    </location>
</feature>
<feature type="compositionally biased region" description="Polar residues" evidence="1">
    <location>
        <begin position="70"/>
        <end position="83"/>
    </location>
</feature>
<evidence type="ECO:0000313" key="4">
    <source>
        <dbReference type="Proteomes" id="UP000198976"/>
    </source>
</evidence>
<feature type="compositionally biased region" description="Acidic residues" evidence="1">
    <location>
        <begin position="166"/>
        <end position="189"/>
    </location>
</feature>
<organism evidence="3 4">
    <name type="scientific">Schaalia radingae</name>
    <dbReference type="NCBI Taxonomy" id="131110"/>
    <lineage>
        <taxon>Bacteria</taxon>
        <taxon>Bacillati</taxon>
        <taxon>Actinomycetota</taxon>
        <taxon>Actinomycetes</taxon>
        <taxon>Actinomycetales</taxon>
        <taxon>Actinomycetaceae</taxon>
        <taxon>Schaalia</taxon>
    </lineage>
</organism>
<keyword evidence="2" id="KW-0812">Transmembrane</keyword>
<keyword evidence="4" id="KW-1185">Reference proteome</keyword>
<evidence type="ECO:0000256" key="2">
    <source>
        <dbReference type="SAM" id="Phobius"/>
    </source>
</evidence>
<reference evidence="3 4" key="1">
    <citation type="submission" date="2016-10" db="EMBL/GenBank/DDBJ databases">
        <authorList>
            <person name="Varghese N."/>
            <person name="Submissions S."/>
        </authorList>
    </citation>
    <scope>NUCLEOTIDE SEQUENCE [LARGE SCALE GENOMIC DNA]</scope>
    <source>
        <strain evidence="3 4">DSM 9169</strain>
    </source>
</reference>
<protein>
    <recommendedName>
        <fullName evidence="5">Phospholipase_D-nuclease N-terminal</fullName>
    </recommendedName>
</protein>
<accession>A0ABY0VA50</accession>
<keyword evidence="2" id="KW-0472">Membrane</keyword>
<dbReference type="RefSeq" id="WP_257590304.1">
    <property type="nucleotide sequence ID" value="NZ_LT629792.1"/>
</dbReference>
<dbReference type="EMBL" id="LT629792">
    <property type="protein sequence ID" value="SDU02390.1"/>
    <property type="molecule type" value="Genomic_DNA"/>
</dbReference>
<keyword evidence="2" id="KW-1133">Transmembrane helix</keyword>
<feature type="compositionally biased region" description="Basic and acidic residues" evidence="1">
    <location>
        <begin position="126"/>
        <end position="141"/>
    </location>
</feature>
<gene>
    <name evidence="3" type="ORF">SAMN04489714_1689</name>
</gene>
<evidence type="ECO:0000313" key="3">
    <source>
        <dbReference type="EMBL" id="SDU02390.1"/>
    </source>
</evidence>
<feature type="region of interest" description="Disordered" evidence="1">
    <location>
        <begin position="70"/>
        <end position="237"/>
    </location>
</feature>